<dbReference type="Gene3D" id="3.40.50.1980">
    <property type="entry name" value="Nitrogenase molybdenum iron protein domain"/>
    <property type="match status" value="2"/>
</dbReference>
<dbReference type="SUPFAM" id="SSF53807">
    <property type="entry name" value="Helical backbone' metal receptor"/>
    <property type="match status" value="1"/>
</dbReference>
<dbReference type="EMBL" id="CP002582">
    <property type="protein sequence ID" value="ADZ82115.1"/>
    <property type="molecule type" value="Genomic_DNA"/>
</dbReference>
<evidence type="ECO:0000313" key="3">
    <source>
        <dbReference type="Proteomes" id="UP000008467"/>
    </source>
</evidence>
<dbReference type="PANTHER" id="PTHR42846:SF1">
    <property type="entry name" value="NI-SIROHYDROCHLORIN A,C-DIAMIDE REDUCTIVE CYCLASE COMPLEX, COMPONENT CFBD"/>
    <property type="match status" value="1"/>
</dbReference>
<dbReference type="InterPro" id="IPR052673">
    <property type="entry name" value="Ni-siroh_cyclase_CfbD"/>
</dbReference>
<dbReference type="PANTHER" id="PTHR42846">
    <property type="entry name" value="NI-SIROHYDROCHLORIN A,C-DIAMIDE REDUCTIVE CYCLASE COMPLEX, COMPONENT CFBD"/>
    <property type="match status" value="1"/>
</dbReference>
<proteinExistence type="predicted"/>
<dbReference type="HOGENOM" id="CLU_051174_0_0_9"/>
<dbReference type="Pfam" id="PF00148">
    <property type="entry name" value="Oxidored_nitro"/>
    <property type="match status" value="1"/>
</dbReference>
<protein>
    <submittedName>
        <fullName evidence="2">Oxidoreductase/nitrogenase component 1</fullName>
    </submittedName>
</protein>
<dbReference type="InterPro" id="IPR000510">
    <property type="entry name" value="Nase/OxRdtase_comp1"/>
</dbReference>
<dbReference type="AlphaFoldDB" id="F2JJS3"/>
<dbReference type="eggNOG" id="COG2710">
    <property type="taxonomic scope" value="Bacteria"/>
</dbReference>
<gene>
    <name evidence="2" type="ordered locus">Clole_0368</name>
</gene>
<name>F2JJS3_CELLD</name>
<feature type="domain" description="Nitrogenase/oxidoreductase component 1" evidence="1">
    <location>
        <begin position="21"/>
        <end position="398"/>
    </location>
</feature>
<keyword evidence="3" id="KW-1185">Reference proteome</keyword>
<organism evidence="2 3">
    <name type="scientific">Cellulosilyticum lentocellum (strain ATCC 49066 / DSM 5427 / NCIMB 11756 / RHM5)</name>
    <name type="common">Clostridium lentocellum</name>
    <dbReference type="NCBI Taxonomy" id="642492"/>
    <lineage>
        <taxon>Bacteria</taxon>
        <taxon>Bacillati</taxon>
        <taxon>Bacillota</taxon>
        <taxon>Clostridia</taxon>
        <taxon>Lachnospirales</taxon>
        <taxon>Cellulosilyticaceae</taxon>
        <taxon>Cellulosilyticum</taxon>
    </lineage>
</organism>
<dbReference type="STRING" id="642492.Clole_0368"/>
<evidence type="ECO:0000259" key="1">
    <source>
        <dbReference type="Pfam" id="PF00148"/>
    </source>
</evidence>
<evidence type="ECO:0000313" key="2">
    <source>
        <dbReference type="EMBL" id="ADZ82115.1"/>
    </source>
</evidence>
<dbReference type="GO" id="GO:0016491">
    <property type="term" value="F:oxidoreductase activity"/>
    <property type="evidence" value="ECO:0007669"/>
    <property type="project" value="InterPro"/>
</dbReference>
<sequence length="418" mass="47260">MKRNNPFTSTVHYCSPAHGGWGVVRVGMLVPESYQLFVCPSACGRHGALGAIEHGNKERLSYLYIDQADIVSGSYEDLIIQGIEALLEALEEQPKVIFIFVSCLDDLLGTDHVAILDVLNNKYPIKFQVGHMNPITNGSKTPPPVTLQRKMYELVEGNGEKEDTLNLLGNFVALEENNELFDVLKQLGIKEVKHISEQKTFKEFEQMGESKYNLVLRPEAKVAAEDMKRRHQVDYRFLPVSYEMEAVAAQYKEIIDFIDKDAAIDLTAIQEEAQAQIKKAREIIGDFPIIIGHSAVCRPYNLAKALISYGFNVQKVYAEEVVAFEKESFEWLKVNAPGVEIISATNHNRISRVEEEQDCIAIGYNAAYIDKAKHVVDLIQDEYMFGYSGIMKLMEKMTKCYLEPMALKEMIEKYGLVV</sequence>
<dbReference type="RefSeq" id="WP_013655416.1">
    <property type="nucleotide sequence ID" value="NC_015275.1"/>
</dbReference>
<dbReference type="Proteomes" id="UP000008467">
    <property type="component" value="Chromosome"/>
</dbReference>
<reference evidence="2 3" key="1">
    <citation type="journal article" date="2011" name="J. Bacteriol.">
        <title>Complete genome sequence of the cellulose-degrading bacterium Cellulosilyticum lentocellum.</title>
        <authorList>
            <consortium name="US DOE Joint Genome Institute"/>
            <person name="Miller D.A."/>
            <person name="Suen G."/>
            <person name="Bruce D."/>
            <person name="Copeland A."/>
            <person name="Cheng J.F."/>
            <person name="Detter C."/>
            <person name="Goodwin L.A."/>
            <person name="Han C.S."/>
            <person name="Hauser L.J."/>
            <person name="Land M.L."/>
            <person name="Lapidus A."/>
            <person name="Lucas S."/>
            <person name="Meincke L."/>
            <person name="Pitluck S."/>
            <person name="Tapia R."/>
            <person name="Teshima H."/>
            <person name="Woyke T."/>
            <person name="Fox B.G."/>
            <person name="Angert E.R."/>
            <person name="Currie C.R."/>
        </authorList>
    </citation>
    <scope>NUCLEOTIDE SEQUENCE [LARGE SCALE GENOMIC DNA]</scope>
    <source>
        <strain evidence="3">ATCC 49066 / DSM 5427 / NCIMB 11756 / RHM5</strain>
    </source>
</reference>
<accession>F2JJS3</accession>
<dbReference type="KEGG" id="cle:Clole_0368"/>